<reference evidence="1" key="1">
    <citation type="submission" date="2018-02" db="EMBL/GenBank/DDBJ databases">
        <title>Rhizophora mucronata_Transcriptome.</title>
        <authorList>
            <person name="Meera S.P."/>
            <person name="Sreeshan A."/>
            <person name="Augustine A."/>
        </authorList>
    </citation>
    <scope>NUCLEOTIDE SEQUENCE</scope>
    <source>
        <tissue evidence="1">Leaf</tissue>
    </source>
</reference>
<accession>A0A2P2JDG8</accession>
<proteinExistence type="predicted"/>
<organism evidence="1">
    <name type="scientific">Rhizophora mucronata</name>
    <name type="common">Asiatic mangrove</name>
    <dbReference type="NCBI Taxonomy" id="61149"/>
    <lineage>
        <taxon>Eukaryota</taxon>
        <taxon>Viridiplantae</taxon>
        <taxon>Streptophyta</taxon>
        <taxon>Embryophyta</taxon>
        <taxon>Tracheophyta</taxon>
        <taxon>Spermatophyta</taxon>
        <taxon>Magnoliopsida</taxon>
        <taxon>eudicotyledons</taxon>
        <taxon>Gunneridae</taxon>
        <taxon>Pentapetalae</taxon>
        <taxon>rosids</taxon>
        <taxon>fabids</taxon>
        <taxon>Malpighiales</taxon>
        <taxon>Rhizophoraceae</taxon>
        <taxon>Rhizophora</taxon>
    </lineage>
</organism>
<dbReference type="AlphaFoldDB" id="A0A2P2JDG8"/>
<evidence type="ECO:0000313" key="1">
    <source>
        <dbReference type="EMBL" id="MBW91522.1"/>
    </source>
</evidence>
<dbReference type="EMBL" id="GGEC01011039">
    <property type="protein sequence ID" value="MBW91522.1"/>
    <property type="molecule type" value="Transcribed_RNA"/>
</dbReference>
<protein>
    <submittedName>
        <fullName evidence="1">Uncharacterized protein</fullName>
    </submittedName>
</protein>
<name>A0A2P2JDG8_RHIMU</name>
<sequence length="19" mass="2338">MISICTYGRLYHVIKYTYI</sequence>